<dbReference type="GO" id="GO:0006422">
    <property type="term" value="P:aspartyl-tRNA aminoacylation"/>
    <property type="evidence" value="ECO:0007669"/>
    <property type="project" value="TreeGrafter"/>
</dbReference>
<keyword evidence="5" id="KW-0648">Protein biosynthesis</keyword>
<sequence length="441" mass="48171">ALSEEEAAPSGLARALGARDFLVPARLSPGACFALPQSPQLFKQMLMVAGMDRYYQIARCFRDEDLRADRQLEFTQLDIEMAFTPMEELMRMNEEMIAHIFKSIKGVEVPLPLPRLTYEEAMERFGCDKPDIRYGLELCTITDIVADSNFVVFKGAVADGGGVKALRVPDGKRVSNSRVKPKGDVFGEAVTAGAKGLAFARVEADGASLSGAKPLREGLSAEATASLIARLEAQPDDLILFAAGDVSLVNKTLDRVRQYLAHSLGEVPQGENALLWVTEFPMFEFNEDEQRLEALHHPFTAPNPGQLDNLKTANAQAYDMVLNGVEIGGGSLRIYRRDVQERVFDAIGLSMEEAMEKFGYLLEAFDSGAPPHGGIAFGLDRLVMLLANETSIRDVIAFPKTTQAQCLLTEAPGLVTSEQLAELHVSKVEKATEVDESQTDA</sequence>
<organism evidence="8 9">
    <name type="scientific">Cymbomonas tetramitiformis</name>
    <dbReference type="NCBI Taxonomy" id="36881"/>
    <lineage>
        <taxon>Eukaryota</taxon>
        <taxon>Viridiplantae</taxon>
        <taxon>Chlorophyta</taxon>
        <taxon>Pyramimonadophyceae</taxon>
        <taxon>Pyramimonadales</taxon>
        <taxon>Pyramimonadaceae</taxon>
        <taxon>Cymbomonas</taxon>
    </lineage>
</organism>
<dbReference type="GO" id="GO:0005739">
    <property type="term" value="C:mitochondrion"/>
    <property type="evidence" value="ECO:0007669"/>
    <property type="project" value="TreeGrafter"/>
</dbReference>
<protein>
    <recommendedName>
        <fullName evidence="7">Aminoacyl-transfer RNA synthetases class-II family profile domain-containing protein</fullName>
    </recommendedName>
</protein>
<dbReference type="Pfam" id="PF00152">
    <property type="entry name" value="tRNA-synt_2"/>
    <property type="match status" value="1"/>
</dbReference>
<dbReference type="SUPFAM" id="SSF55261">
    <property type="entry name" value="GAD domain-like"/>
    <property type="match status" value="1"/>
</dbReference>
<dbReference type="NCBIfam" id="TIGR00459">
    <property type="entry name" value="aspS_bact"/>
    <property type="match status" value="1"/>
</dbReference>
<name>A0AAE0LA05_9CHLO</name>
<feature type="domain" description="Aminoacyl-transfer RNA synthetases class-II family profile" evidence="7">
    <location>
        <begin position="53"/>
        <end position="399"/>
    </location>
</feature>
<comment type="similarity">
    <text evidence="1">Belongs to the class-II aminoacyl-tRNA synthetase family. Type 1 subfamily.</text>
</comment>
<dbReference type="GO" id="GO:0004815">
    <property type="term" value="F:aspartate-tRNA ligase activity"/>
    <property type="evidence" value="ECO:0007669"/>
    <property type="project" value="TreeGrafter"/>
</dbReference>
<dbReference type="PROSITE" id="PS50862">
    <property type="entry name" value="AA_TRNA_LIGASE_II"/>
    <property type="match status" value="1"/>
</dbReference>
<keyword evidence="6" id="KW-0030">Aminoacyl-tRNA synthetase</keyword>
<feature type="non-terminal residue" evidence="8">
    <location>
        <position position="1"/>
    </location>
</feature>
<comment type="caution">
    <text evidence="8">The sequence shown here is derived from an EMBL/GenBank/DDBJ whole genome shotgun (WGS) entry which is preliminary data.</text>
</comment>
<proteinExistence type="inferred from homology"/>
<dbReference type="AlphaFoldDB" id="A0AAE0LA05"/>
<dbReference type="Gene3D" id="3.30.1360.30">
    <property type="entry name" value="GAD-like domain"/>
    <property type="match status" value="1"/>
</dbReference>
<evidence type="ECO:0000259" key="7">
    <source>
        <dbReference type="PROSITE" id="PS50862"/>
    </source>
</evidence>
<dbReference type="InterPro" id="IPR006195">
    <property type="entry name" value="aa-tRNA-synth_II"/>
</dbReference>
<evidence type="ECO:0000256" key="5">
    <source>
        <dbReference type="ARBA" id="ARBA00022917"/>
    </source>
</evidence>
<dbReference type="GO" id="GO:0005524">
    <property type="term" value="F:ATP binding"/>
    <property type="evidence" value="ECO:0007669"/>
    <property type="project" value="UniProtKB-KW"/>
</dbReference>
<dbReference type="SUPFAM" id="SSF55681">
    <property type="entry name" value="Class II aaRS and biotin synthetases"/>
    <property type="match status" value="1"/>
</dbReference>
<dbReference type="PANTHER" id="PTHR22594:SF5">
    <property type="entry name" value="ASPARTATE--TRNA LIGASE, MITOCHONDRIAL"/>
    <property type="match status" value="1"/>
</dbReference>
<dbReference type="NCBIfam" id="NF001750">
    <property type="entry name" value="PRK00476.1"/>
    <property type="match status" value="1"/>
</dbReference>
<accession>A0AAE0LA05</accession>
<keyword evidence="9" id="KW-1185">Reference proteome</keyword>
<evidence type="ECO:0000313" key="9">
    <source>
        <dbReference type="Proteomes" id="UP001190700"/>
    </source>
</evidence>
<dbReference type="InterPro" id="IPR004364">
    <property type="entry name" value="Aa-tRNA-synt_II"/>
</dbReference>
<keyword evidence="2" id="KW-0436">Ligase</keyword>
<dbReference type="Proteomes" id="UP001190700">
    <property type="component" value="Unassembled WGS sequence"/>
</dbReference>
<dbReference type="PANTHER" id="PTHR22594">
    <property type="entry name" value="ASPARTYL/LYSYL-TRNA SYNTHETASE"/>
    <property type="match status" value="1"/>
</dbReference>
<evidence type="ECO:0000256" key="1">
    <source>
        <dbReference type="ARBA" id="ARBA00006303"/>
    </source>
</evidence>
<evidence type="ECO:0000256" key="6">
    <source>
        <dbReference type="ARBA" id="ARBA00023146"/>
    </source>
</evidence>
<dbReference type="Gene3D" id="3.30.930.10">
    <property type="entry name" value="Bira Bifunctional Protein, Domain 2"/>
    <property type="match status" value="1"/>
</dbReference>
<keyword evidence="4" id="KW-0067">ATP-binding</keyword>
<evidence type="ECO:0000256" key="3">
    <source>
        <dbReference type="ARBA" id="ARBA00022741"/>
    </source>
</evidence>
<evidence type="ECO:0000313" key="8">
    <source>
        <dbReference type="EMBL" id="KAK3277205.1"/>
    </source>
</evidence>
<evidence type="ECO:0000256" key="4">
    <source>
        <dbReference type="ARBA" id="ARBA00022840"/>
    </source>
</evidence>
<dbReference type="InterPro" id="IPR029351">
    <property type="entry name" value="GAD_dom"/>
</dbReference>
<keyword evidence="3" id="KW-0547">Nucleotide-binding</keyword>
<reference evidence="8 9" key="1">
    <citation type="journal article" date="2015" name="Genome Biol. Evol.">
        <title>Comparative Genomics of a Bacterivorous Green Alga Reveals Evolutionary Causalities and Consequences of Phago-Mixotrophic Mode of Nutrition.</title>
        <authorList>
            <person name="Burns J.A."/>
            <person name="Paasch A."/>
            <person name="Narechania A."/>
            <person name="Kim E."/>
        </authorList>
    </citation>
    <scope>NUCLEOTIDE SEQUENCE [LARGE SCALE GENOMIC DNA]</scope>
    <source>
        <strain evidence="8 9">PLY_AMNH</strain>
    </source>
</reference>
<dbReference type="InterPro" id="IPR002312">
    <property type="entry name" value="Asp/Asn-tRNA-synth_IIb"/>
</dbReference>
<dbReference type="InterPro" id="IPR004115">
    <property type="entry name" value="GAD-like_sf"/>
</dbReference>
<gene>
    <name evidence="8" type="ORF">CYMTET_14779</name>
</gene>
<dbReference type="InterPro" id="IPR045864">
    <property type="entry name" value="aa-tRNA-synth_II/BPL/LPL"/>
</dbReference>
<dbReference type="EMBL" id="LGRX02006215">
    <property type="protein sequence ID" value="KAK3277205.1"/>
    <property type="molecule type" value="Genomic_DNA"/>
</dbReference>
<dbReference type="InterPro" id="IPR004524">
    <property type="entry name" value="Asp-tRNA-ligase_1"/>
</dbReference>
<evidence type="ECO:0000256" key="2">
    <source>
        <dbReference type="ARBA" id="ARBA00022598"/>
    </source>
</evidence>
<dbReference type="Pfam" id="PF02938">
    <property type="entry name" value="GAD"/>
    <property type="match status" value="1"/>
</dbReference>
<dbReference type="PRINTS" id="PR01042">
    <property type="entry name" value="TRNASYNTHASP"/>
</dbReference>